<comment type="caution">
    <text evidence="2">The sequence shown here is derived from an EMBL/GenBank/DDBJ whole genome shotgun (WGS) entry which is preliminary data.</text>
</comment>
<proteinExistence type="predicted"/>
<accession>A0A5B0E5Z0</accession>
<dbReference type="Proteomes" id="UP000323856">
    <property type="component" value="Unassembled WGS sequence"/>
</dbReference>
<evidence type="ECO:0000256" key="1">
    <source>
        <dbReference type="SAM" id="Phobius"/>
    </source>
</evidence>
<feature type="transmembrane region" description="Helical" evidence="1">
    <location>
        <begin position="93"/>
        <end position="110"/>
    </location>
</feature>
<dbReference type="AlphaFoldDB" id="A0A5B0E5Z0"/>
<reference evidence="2 3" key="1">
    <citation type="submission" date="2019-07" db="EMBL/GenBank/DDBJ databases">
        <title>Analysis of the biochemical properties, biological activity and biotechnological potential of siderophores and biosurfactants produced by Antarctic psychrotolerant bacteria.</title>
        <authorList>
            <person name="Styczynski M."/>
            <person name="Krucon T."/>
            <person name="Decewicz P."/>
            <person name="Dziewit L."/>
        </authorList>
    </citation>
    <scope>NUCLEOTIDE SEQUENCE [LARGE SCALE GENOMIC DNA]</scope>
    <source>
        <strain evidence="2 3">ANT_H27</strain>
    </source>
</reference>
<protein>
    <recommendedName>
        <fullName evidence="4">SPW repeat protein</fullName>
    </recommendedName>
</protein>
<sequence length="125" mass="13441">MGVEWQMRRFRRWEDWAVVIVGLVMALTPLWSESIGSSEPLLITSGALLFLAGVVNLAGPNLYGIEVGQVLASILAIILPWLGYFAGANVPGLTAWIGGGIALVATFLAMKPSIDVSERLHHQEG</sequence>
<keyword evidence="1" id="KW-1133">Transmembrane helix</keyword>
<evidence type="ECO:0000313" key="3">
    <source>
        <dbReference type="Proteomes" id="UP000323856"/>
    </source>
</evidence>
<keyword evidence="1" id="KW-0472">Membrane</keyword>
<feature type="transmembrane region" description="Helical" evidence="1">
    <location>
        <begin position="70"/>
        <end position="87"/>
    </location>
</feature>
<keyword evidence="1" id="KW-0812">Transmembrane</keyword>
<evidence type="ECO:0008006" key="4">
    <source>
        <dbReference type="Google" id="ProtNLM"/>
    </source>
</evidence>
<dbReference type="EMBL" id="VOBL01000019">
    <property type="protein sequence ID" value="KAA0974293.1"/>
    <property type="molecule type" value="Genomic_DNA"/>
</dbReference>
<gene>
    <name evidence="2" type="ORF">FQ154_15725</name>
</gene>
<feature type="transmembrane region" description="Helical" evidence="1">
    <location>
        <begin position="42"/>
        <end position="63"/>
    </location>
</feature>
<evidence type="ECO:0000313" key="2">
    <source>
        <dbReference type="EMBL" id="KAA0974293.1"/>
    </source>
</evidence>
<name>A0A5B0E5Z0_9MICC</name>
<organism evidence="2 3">
    <name type="scientific">Paeniglutamicibacter gangotriensis</name>
    <dbReference type="NCBI Taxonomy" id="254787"/>
    <lineage>
        <taxon>Bacteria</taxon>
        <taxon>Bacillati</taxon>
        <taxon>Actinomycetota</taxon>
        <taxon>Actinomycetes</taxon>
        <taxon>Micrococcales</taxon>
        <taxon>Micrococcaceae</taxon>
        <taxon>Paeniglutamicibacter</taxon>
    </lineage>
</organism>